<evidence type="ECO:0000259" key="3">
    <source>
        <dbReference type="Pfam" id="PF21467"/>
    </source>
</evidence>
<gene>
    <name evidence="4" type="ORF">S03H2_61072</name>
</gene>
<dbReference type="InterPro" id="IPR008979">
    <property type="entry name" value="Galactose-bd-like_sf"/>
</dbReference>
<feature type="domain" description="Beta-galactosidase galactose-binding" evidence="3">
    <location>
        <begin position="1"/>
        <end position="31"/>
    </location>
</feature>
<organism evidence="4">
    <name type="scientific">marine sediment metagenome</name>
    <dbReference type="NCBI Taxonomy" id="412755"/>
    <lineage>
        <taxon>unclassified sequences</taxon>
        <taxon>metagenomes</taxon>
        <taxon>ecological metagenomes</taxon>
    </lineage>
</organism>
<dbReference type="Pfam" id="PF21467">
    <property type="entry name" value="BetaGal_gal-bd"/>
    <property type="match status" value="1"/>
</dbReference>
<dbReference type="AlphaFoldDB" id="X1IG34"/>
<reference evidence="4" key="1">
    <citation type="journal article" date="2014" name="Front. Microbiol.">
        <title>High frequency of phylogenetically diverse reductive dehalogenase-homologous genes in deep subseafloor sedimentary metagenomes.</title>
        <authorList>
            <person name="Kawai M."/>
            <person name="Futagami T."/>
            <person name="Toyoda A."/>
            <person name="Takaki Y."/>
            <person name="Nishi S."/>
            <person name="Hori S."/>
            <person name="Arai W."/>
            <person name="Tsubouchi T."/>
            <person name="Morono Y."/>
            <person name="Uchiyama I."/>
            <person name="Ito T."/>
            <person name="Fujiyama A."/>
            <person name="Inagaki F."/>
            <person name="Takami H."/>
        </authorList>
    </citation>
    <scope>NUCLEOTIDE SEQUENCE</scope>
    <source>
        <strain evidence="4">Expedition CK06-06</strain>
    </source>
</reference>
<protein>
    <recommendedName>
        <fullName evidence="3">Beta-galactosidase galactose-binding domain-containing protein</fullName>
    </recommendedName>
</protein>
<dbReference type="SUPFAM" id="SSF49785">
    <property type="entry name" value="Galactose-binding domain-like"/>
    <property type="match status" value="1"/>
</dbReference>
<name>X1IG34_9ZZZZ</name>
<dbReference type="Gene3D" id="2.60.120.260">
    <property type="entry name" value="Galactose-binding domain-like"/>
    <property type="match status" value="1"/>
</dbReference>
<sequence>WVNGFCLGRYWSRGPQKTLAVPGPVLREGRNEVVVFEVHAAATRTVCLLTEPDLGHTEG</sequence>
<feature type="non-terminal residue" evidence="4">
    <location>
        <position position="1"/>
    </location>
</feature>
<dbReference type="EMBL" id="BARU01039398">
    <property type="protein sequence ID" value="GAH80672.1"/>
    <property type="molecule type" value="Genomic_DNA"/>
</dbReference>
<accession>X1IG34</accession>
<evidence type="ECO:0000256" key="1">
    <source>
        <dbReference type="ARBA" id="ARBA00022801"/>
    </source>
</evidence>
<proteinExistence type="predicted"/>
<keyword evidence="1" id="KW-0378">Hydrolase</keyword>
<dbReference type="GO" id="GO:0016798">
    <property type="term" value="F:hydrolase activity, acting on glycosyl bonds"/>
    <property type="evidence" value="ECO:0007669"/>
    <property type="project" value="UniProtKB-KW"/>
</dbReference>
<comment type="caution">
    <text evidence="4">The sequence shown here is derived from an EMBL/GenBank/DDBJ whole genome shotgun (WGS) entry which is preliminary data.</text>
</comment>
<evidence type="ECO:0000313" key="4">
    <source>
        <dbReference type="EMBL" id="GAH80672.1"/>
    </source>
</evidence>
<evidence type="ECO:0000256" key="2">
    <source>
        <dbReference type="ARBA" id="ARBA00023295"/>
    </source>
</evidence>
<keyword evidence="2" id="KW-0326">Glycosidase</keyword>
<dbReference type="InterPro" id="IPR048913">
    <property type="entry name" value="BetaGal_gal-bd"/>
</dbReference>